<dbReference type="EMBL" id="MJAT01000039">
    <property type="protein sequence ID" value="OEH84289.1"/>
    <property type="molecule type" value="Genomic_DNA"/>
</dbReference>
<gene>
    <name evidence="2" type="ORF">BHU72_10770</name>
</gene>
<dbReference type="InterPro" id="IPR006674">
    <property type="entry name" value="HD_domain"/>
</dbReference>
<sequence>MYKAKVIEKMKQVFQDVPYGIDHTLKVLDNAEEIMAGEDISADQREFVSIITILHDIGAMDALRKYGSMDAHYQELEGPPIARKILEELEYEPNKIDRVCYIVGNHHTPSRIDGIDFQIQWEADLLENLTAMAITKDAIKLEKFIEKNFKTRTGKAIAYERFMQ</sequence>
<dbReference type="Gene3D" id="1.10.3210.10">
    <property type="entry name" value="Hypothetical protein af1432"/>
    <property type="match status" value="1"/>
</dbReference>
<feature type="domain" description="HD" evidence="1">
    <location>
        <begin position="21"/>
        <end position="135"/>
    </location>
</feature>
<dbReference type="STRING" id="1390249.BHU72_10770"/>
<evidence type="ECO:0000313" key="3">
    <source>
        <dbReference type="Proteomes" id="UP000095255"/>
    </source>
</evidence>
<dbReference type="OrthoDB" id="9797344at2"/>
<comment type="caution">
    <text evidence="2">The sequence shown here is derived from an EMBL/GenBank/DDBJ whole genome shotgun (WGS) entry which is preliminary data.</text>
</comment>
<protein>
    <submittedName>
        <fullName evidence="2">Phosphohydrolase</fullName>
    </submittedName>
</protein>
<organism evidence="2 3">
    <name type="scientific">Desulfuribacillus stibiiarsenatis</name>
    <dbReference type="NCBI Taxonomy" id="1390249"/>
    <lineage>
        <taxon>Bacteria</taxon>
        <taxon>Bacillati</taxon>
        <taxon>Bacillota</taxon>
        <taxon>Desulfuribacillia</taxon>
        <taxon>Desulfuribacillales</taxon>
        <taxon>Desulfuribacillaceae</taxon>
        <taxon>Desulfuribacillus</taxon>
    </lineage>
</organism>
<dbReference type="RefSeq" id="WP_069703272.1">
    <property type="nucleotide sequence ID" value="NZ_MJAT01000039.1"/>
</dbReference>
<proteinExistence type="predicted"/>
<dbReference type="Proteomes" id="UP000095255">
    <property type="component" value="Unassembled WGS sequence"/>
</dbReference>
<dbReference type="SUPFAM" id="SSF109604">
    <property type="entry name" value="HD-domain/PDEase-like"/>
    <property type="match status" value="1"/>
</dbReference>
<name>A0A1E5L2X5_9FIRM</name>
<evidence type="ECO:0000313" key="2">
    <source>
        <dbReference type="EMBL" id="OEH84289.1"/>
    </source>
</evidence>
<keyword evidence="2" id="KW-0378">Hydrolase</keyword>
<keyword evidence="3" id="KW-1185">Reference proteome</keyword>
<dbReference type="GO" id="GO:0016787">
    <property type="term" value="F:hydrolase activity"/>
    <property type="evidence" value="ECO:0007669"/>
    <property type="project" value="UniProtKB-KW"/>
</dbReference>
<accession>A0A1E5L2X5</accession>
<evidence type="ECO:0000259" key="1">
    <source>
        <dbReference type="Pfam" id="PF01966"/>
    </source>
</evidence>
<dbReference type="AlphaFoldDB" id="A0A1E5L2X5"/>
<reference evidence="2 3" key="1">
    <citation type="submission" date="2016-09" db="EMBL/GenBank/DDBJ databases">
        <title>Desulfuribacillus arsenicus sp. nov., an obligately anaerobic, dissimilatory arsenic- and antimonate-reducing bacterium isolated from anoxic sediments.</title>
        <authorList>
            <person name="Abin C.A."/>
            <person name="Hollibaugh J.T."/>
        </authorList>
    </citation>
    <scope>NUCLEOTIDE SEQUENCE [LARGE SCALE GENOMIC DNA]</scope>
    <source>
        <strain evidence="2 3">MLFW-2</strain>
    </source>
</reference>
<dbReference type="Pfam" id="PF01966">
    <property type="entry name" value="HD"/>
    <property type="match status" value="1"/>
</dbReference>